<name>A0A0C1VVV2_9VIBR</name>
<dbReference type="AlphaFoldDB" id="A0A0C1VVV2"/>
<comment type="caution">
    <text evidence="1">The sequence shown here is derived from an EMBL/GenBank/DDBJ whole genome shotgun (WGS) entry which is preliminary data.</text>
</comment>
<dbReference type="RefSeq" id="WP_020194955.1">
    <property type="nucleotide sequence ID" value="NZ_BAOH01000009.1"/>
</dbReference>
<dbReference type="PATRIC" id="fig|1229493.5.peg.422"/>
<proteinExistence type="predicted"/>
<reference evidence="1 2" key="1">
    <citation type="submission" date="2014-07" db="EMBL/GenBank/DDBJ databases">
        <title>Unique and conserved regions in Vibrio harveyi and related species in comparison with the shrimp pathogen Vibrio harveyi CAIM 1792.</title>
        <authorList>
            <person name="Espinoza-Valles I."/>
            <person name="Vora G."/>
            <person name="Leekitcharoenphon P."/>
            <person name="Ussery D."/>
            <person name="Hoj L."/>
            <person name="Gomez-Gil B."/>
        </authorList>
    </citation>
    <scope>NUCLEOTIDE SEQUENCE [LARGE SCALE GENOMIC DNA]</scope>
    <source>
        <strain evidence="2">CAIM 1854 / LMG 25443</strain>
    </source>
</reference>
<evidence type="ECO:0000313" key="1">
    <source>
        <dbReference type="EMBL" id="KIF54088.1"/>
    </source>
</evidence>
<accession>A0A0C1VVV2</accession>
<protein>
    <submittedName>
        <fullName evidence="1">Uncharacterized protein</fullName>
    </submittedName>
</protein>
<organism evidence="1 2">
    <name type="scientific">Vibrio owensii CAIM 1854 = LMG 25443</name>
    <dbReference type="NCBI Taxonomy" id="1229493"/>
    <lineage>
        <taxon>Bacteria</taxon>
        <taxon>Pseudomonadati</taxon>
        <taxon>Pseudomonadota</taxon>
        <taxon>Gammaproteobacteria</taxon>
        <taxon>Vibrionales</taxon>
        <taxon>Vibrionaceae</taxon>
        <taxon>Vibrio</taxon>
    </lineage>
</organism>
<dbReference type="Proteomes" id="UP000031586">
    <property type="component" value="Unassembled WGS sequence"/>
</dbReference>
<gene>
    <name evidence="1" type="ORF">H735_06780</name>
</gene>
<dbReference type="EMBL" id="JPRD01000011">
    <property type="protein sequence ID" value="KIF54088.1"/>
    <property type="molecule type" value="Genomic_DNA"/>
</dbReference>
<evidence type="ECO:0000313" key="2">
    <source>
        <dbReference type="Proteomes" id="UP000031586"/>
    </source>
</evidence>
<sequence>MSTTKSKLLSLLAEFNMEGGPIMPDGVYVLNEYADIGDDWKLEFTDHHNADGAATIYVNRSNDSLALSYDAECHGQYENGEIAFYREYLVFGETAVFDNLVEEYGVDVEEHSLWWETECDVPYVEFLCPHLVKDMVFEDCQATSKDDGEEVKINVHYDGVTVTDGAGKKHLVSMSECQELYSDLSVSELIDTLEKRFS</sequence>